<reference evidence="2 3" key="1">
    <citation type="journal article" date="2009" name="Int. J. Syst. Evol. Microbiol.">
        <title>Nocardioides caeni sp. nov., isolated from wastewater.</title>
        <authorList>
            <person name="Yoon J.H."/>
            <person name="Kang S.J."/>
            <person name="Park S."/>
            <person name="Kim W."/>
            <person name="Oh T.K."/>
        </authorList>
    </citation>
    <scope>NUCLEOTIDE SEQUENCE [LARGE SCALE GENOMIC DNA]</scope>
    <source>
        <strain evidence="2 3">DSM 23134</strain>
    </source>
</reference>
<dbReference type="RefSeq" id="WP_136562204.1">
    <property type="nucleotide sequence ID" value="NZ_BAABLS010000010.1"/>
</dbReference>
<evidence type="ECO:0000313" key="2">
    <source>
        <dbReference type="EMBL" id="THV16109.1"/>
    </source>
</evidence>
<feature type="transmembrane region" description="Helical" evidence="1">
    <location>
        <begin position="21"/>
        <end position="45"/>
    </location>
</feature>
<dbReference type="AlphaFoldDB" id="A0A4S8NLT8"/>
<keyword evidence="1" id="KW-0472">Membrane</keyword>
<evidence type="ECO:0000256" key="1">
    <source>
        <dbReference type="SAM" id="Phobius"/>
    </source>
</evidence>
<dbReference type="Proteomes" id="UP000307087">
    <property type="component" value="Unassembled WGS sequence"/>
</dbReference>
<dbReference type="OrthoDB" id="3787716at2"/>
<protein>
    <submittedName>
        <fullName evidence="2">Uncharacterized protein</fullName>
    </submittedName>
</protein>
<dbReference type="EMBL" id="STGW01000003">
    <property type="protein sequence ID" value="THV16109.1"/>
    <property type="molecule type" value="Genomic_DNA"/>
</dbReference>
<feature type="transmembrane region" description="Helical" evidence="1">
    <location>
        <begin position="51"/>
        <end position="70"/>
    </location>
</feature>
<feature type="transmembrane region" description="Helical" evidence="1">
    <location>
        <begin position="77"/>
        <end position="99"/>
    </location>
</feature>
<keyword evidence="1" id="KW-1133">Transmembrane helix</keyword>
<comment type="caution">
    <text evidence="2">The sequence shown here is derived from an EMBL/GenBank/DDBJ whole genome shotgun (WGS) entry which is preliminary data.</text>
</comment>
<keyword evidence="3" id="KW-1185">Reference proteome</keyword>
<proteinExistence type="predicted"/>
<accession>A0A4S8NLT8</accession>
<gene>
    <name evidence="2" type="ORF">E9934_07200</name>
</gene>
<evidence type="ECO:0000313" key="3">
    <source>
        <dbReference type="Proteomes" id="UP000307087"/>
    </source>
</evidence>
<name>A0A4S8NLT8_9ACTN</name>
<keyword evidence="1" id="KW-0812">Transmembrane</keyword>
<sequence length="103" mass="11611">MVFSRRRRIKSVAVDPATGEVISPLPFIGVGLVLASLFLYVWAFWSIPTPAAIALTFTWLVLLLLCFRWWSERPRLVLAFGVVAFVWWFVAVVTGGILLDWGS</sequence>
<organism evidence="2 3">
    <name type="scientific">Nocardioides caeni</name>
    <dbReference type="NCBI Taxonomy" id="574700"/>
    <lineage>
        <taxon>Bacteria</taxon>
        <taxon>Bacillati</taxon>
        <taxon>Actinomycetota</taxon>
        <taxon>Actinomycetes</taxon>
        <taxon>Propionibacteriales</taxon>
        <taxon>Nocardioidaceae</taxon>
        <taxon>Nocardioides</taxon>
    </lineage>
</organism>